<dbReference type="EMBL" id="BSNE01000002">
    <property type="protein sequence ID" value="GLQ01990.1"/>
    <property type="molecule type" value="Genomic_DNA"/>
</dbReference>
<protein>
    <recommendedName>
        <fullName evidence="3">Solute-binding protein family 3/N-terminal domain-containing protein</fullName>
    </recommendedName>
</protein>
<dbReference type="Proteomes" id="UP001161408">
    <property type="component" value="Unassembled WGS sequence"/>
</dbReference>
<dbReference type="AlphaFoldDB" id="A0AA37S2A2"/>
<name>A0AA37S2A2_9GAMM</name>
<evidence type="ECO:0000313" key="2">
    <source>
        <dbReference type="Proteomes" id="UP001161408"/>
    </source>
</evidence>
<proteinExistence type="predicted"/>
<organism evidence="1 2">
    <name type="scientific">Pseudoalteromonas tetraodonis GFC</name>
    <dbReference type="NCBI Taxonomy" id="1315271"/>
    <lineage>
        <taxon>Bacteria</taxon>
        <taxon>Pseudomonadati</taxon>
        <taxon>Pseudomonadota</taxon>
        <taxon>Gammaproteobacteria</taxon>
        <taxon>Alteromonadales</taxon>
        <taxon>Pseudoalteromonadaceae</taxon>
        <taxon>Pseudoalteromonas</taxon>
    </lineage>
</organism>
<dbReference type="Gene3D" id="3.40.190.10">
    <property type="entry name" value="Periplasmic binding protein-like II"/>
    <property type="match status" value="2"/>
</dbReference>
<evidence type="ECO:0000313" key="1">
    <source>
        <dbReference type="EMBL" id="GLQ01990.1"/>
    </source>
</evidence>
<sequence length="249" mass="28445">MLLWLLIILPQLIGNTDVLKRFNGLLVLLCLVFSNMSFAHSYSYTFNRPQNTQQANYTIELLQLAYADMGFKLNIVDFNRQNALFAADNGMLDGQLARDISIESAYKNLIRVNYPLFKFNLELYKRCEPSSTKTIDSVAIISSYPVQQRYLDSIDFQGKVIEVKNNNTQLNLLIQQKVQGALLIDFAMANKTIPPSLGCYEKQVVATYPLYHYLHNSHADIVPQLEATLDKLHNNGTVAKLRSKYNLHF</sequence>
<keyword evidence="2" id="KW-1185">Reference proteome</keyword>
<gene>
    <name evidence="1" type="ORF">GCM10007914_08710</name>
</gene>
<reference evidence="1" key="1">
    <citation type="journal article" date="2014" name="Int. J. Syst. Evol. Microbiol.">
        <title>Complete genome sequence of Corynebacterium casei LMG S-19264T (=DSM 44701T), isolated from a smear-ripened cheese.</title>
        <authorList>
            <consortium name="US DOE Joint Genome Institute (JGI-PGF)"/>
            <person name="Walter F."/>
            <person name="Albersmeier A."/>
            <person name="Kalinowski J."/>
            <person name="Ruckert C."/>
        </authorList>
    </citation>
    <scope>NUCLEOTIDE SEQUENCE</scope>
    <source>
        <strain evidence="1">NBRC 103034</strain>
    </source>
</reference>
<comment type="caution">
    <text evidence="1">The sequence shown here is derived from an EMBL/GenBank/DDBJ whole genome shotgun (WGS) entry which is preliminary data.</text>
</comment>
<reference evidence="1" key="2">
    <citation type="submission" date="2023-01" db="EMBL/GenBank/DDBJ databases">
        <title>Draft genome sequence of Pseudoalteromonas tetraodonis strain NBRC 103034.</title>
        <authorList>
            <person name="Sun Q."/>
            <person name="Mori K."/>
        </authorList>
    </citation>
    <scope>NUCLEOTIDE SEQUENCE</scope>
    <source>
        <strain evidence="1">NBRC 103034</strain>
    </source>
</reference>
<evidence type="ECO:0008006" key="3">
    <source>
        <dbReference type="Google" id="ProtNLM"/>
    </source>
</evidence>
<accession>A0AA37S2A2</accession>
<dbReference type="SUPFAM" id="SSF53850">
    <property type="entry name" value="Periplasmic binding protein-like II"/>
    <property type="match status" value="1"/>
</dbReference>